<dbReference type="AlphaFoldDB" id="A0A6N2BVE9"/>
<evidence type="ECO:0000256" key="1">
    <source>
        <dbReference type="ARBA" id="ARBA00022679"/>
    </source>
</evidence>
<accession>A0A6N2BVE9</accession>
<dbReference type="GO" id="GO:0061631">
    <property type="term" value="F:ubiquitin conjugating enzyme activity"/>
    <property type="evidence" value="ECO:0007669"/>
    <property type="project" value="TreeGrafter"/>
</dbReference>
<dbReference type="PANTHER" id="PTHR46116">
    <property type="entry name" value="(E3-INDEPENDENT) E2 UBIQUITIN-CONJUGATING ENZYME"/>
    <property type="match status" value="1"/>
</dbReference>
<reference evidence="4" key="1">
    <citation type="submission" date="2019-05" db="EMBL/GenBank/DDBJ databases">
        <title>The de novo reference genome and transcriptome assemblies of the wild tomato species Solanum chilense.</title>
        <authorList>
            <person name="Stam R."/>
            <person name="Nosenko T."/>
            <person name="Hoerger A.C."/>
            <person name="Stephan W."/>
            <person name="Seidel M.A."/>
            <person name="Kuhn J.M.M."/>
            <person name="Haberer G."/>
            <person name="Tellier A."/>
        </authorList>
    </citation>
    <scope>NUCLEOTIDE SEQUENCE</scope>
    <source>
        <tissue evidence="4">Mature leaves</tissue>
    </source>
</reference>
<protein>
    <recommendedName>
        <fullName evidence="3">UBC core domain-containing protein</fullName>
    </recommendedName>
</protein>
<dbReference type="SUPFAM" id="SSF54495">
    <property type="entry name" value="UBC-like"/>
    <property type="match status" value="1"/>
</dbReference>
<gene>
    <name evidence="4" type="ORF">EJD97_002943</name>
</gene>
<proteinExistence type="predicted"/>
<comment type="caution">
    <text evidence="4">The sequence shown here is derived from an EMBL/GenBank/DDBJ whole genome shotgun (WGS) entry which is preliminary data.</text>
</comment>
<dbReference type="Pfam" id="PF00179">
    <property type="entry name" value="UQ_con"/>
    <property type="match status" value="1"/>
</dbReference>
<dbReference type="EMBL" id="RXGB01001381">
    <property type="protein sequence ID" value="TMW99166.1"/>
    <property type="molecule type" value="Genomic_DNA"/>
</dbReference>
<dbReference type="InterPro" id="IPR016135">
    <property type="entry name" value="UBQ-conjugating_enzyme/RWD"/>
</dbReference>
<name>A0A6N2BVE9_SOLCI</name>
<dbReference type="PANTHER" id="PTHR46116:SF13">
    <property type="entry name" value="UBIQUITIN-CONJUGATING ENZYME E2 24-RELATED"/>
    <property type="match status" value="1"/>
</dbReference>
<evidence type="ECO:0000259" key="3">
    <source>
        <dbReference type="PROSITE" id="PS50127"/>
    </source>
</evidence>
<dbReference type="PROSITE" id="PS50127">
    <property type="entry name" value="UBC_2"/>
    <property type="match status" value="1"/>
</dbReference>
<dbReference type="InterPro" id="IPR000608">
    <property type="entry name" value="UBC"/>
</dbReference>
<evidence type="ECO:0000256" key="2">
    <source>
        <dbReference type="ARBA" id="ARBA00022786"/>
    </source>
</evidence>
<evidence type="ECO:0000313" key="4">
    <source>
        <dbReference type="EMBL" id="TMW99166.1"/>
    </source>
</evidence>
<keyword evidence="1" id="KW-0808">Transferase</keyword>
<organism evidence="4">
    <name type="scientific">Solanum chilense</name>
    <name type="common">Tomato</name>
    <name type="synonym">Lycopersicon chilense</name>
    <dbReference type="NCBI Taxonomy" id="4083"/>
    <lineage>
        <taxon>Eukaryota</taxon>
        <taxon>Viridiplantae</taxon>
        <taxon>Streptophyta</taxon>
        <taxon>Embryophyta</taxon>
        <taxon>Tracheophyta</taxon>
        <taxon>Spermatophyta</taxon>
        <taxon>Magnoliopsida</taxon>
        <taxon>eudicotyledons</taxon>
        <taxon>Gunneridae</taxon>
        <taxon>Pentapetalae</taxon>
        <taxon>asterids</taxon>
        <taxon>lamiids</taxon>
        <taxon>Solanales</taxon>
        <taxon>Solanaceae</taxon>
        <taxon>Solanoideae</taxon>
        <taxon>Solaneae</taxon>
        <taxon>Solanum</taxon>
        <taxon>Solanum subgen. Lycopersicon</taxon>
    </lineage>
</organism>
<dbReference type="SMART" id="SM00212">
    <property type="entry name" value="UBCc"/>
    <property type="match status" value="1"/>
</dbReference>
<dbReference type="Gene3D" id="3.10.110.10">
    <property type="entry name" value="Ubiquitin Conjugating Enzyme"/>
    <property type="match status" value="1"/>
</dbReference>
<keyword evidence="2" id="KW-0833">Ubl conjugation pathway</keyword>
<feature type="domain" description="UBC core" evidence="3">
    <location>
        <begin position="56"/>
        <end position="226"/>
    </location>
</feature>
<sequence>MDEANKNMYGEIEEIIDDIEQRFNQINKFSILYYPPHDHHFLKYDRNSKNMGLDSAFRQRIEKEWLLLEKKLPSSIVVKSYEKRIDLMRTVIVGPPDTPYAHGLFFFDILFPRNYPSCPPRIHYHSYQLDLNEFLDPKGKVTLSLLEGGNIVANWYCGVQGKWNSHKSNILQVLTAIQTSILSTTRVNPCGREGYKNAFTSTCKGMISMLKEPLMNFRDFVAGYFRTRAHHILLNYKKQMDDSDSMVDLFHELYRAFEQNGTYCKHHILVDLPAEEKIKQPRVC</sequence>